<name>A0A8J2U7P8_9GAMM</name>
<dbReference type="EMBL" id="BMDX01000016">
    <property type="protein sequence ID" value="GGA84276.1"/>
    <property type="molecule type" value="Genomic_DNA"/>
</dbReference>
<gene>
    <name evidence="3" type="ORF">GCM10011369_27880</name>
</gene>
<feature type="domain" description="Glycosyl transferase family 1" evidence="1">
    <location>
        <begin position="220"/>
        <end position="384"/>
    </location>
</feature>
<dbReference type="Pfam" id="PF00534">
    <property type="entry name" value="Glycos_transf_1"/>
    <property type="match status" value="1"/>
</dbReference>
<evidence type="ECO:0000313" key="3">
    <source>
        <dbReference type="EMBL" id="GGA84276.1"/>
    </source>
</evidence>
<dbReference type="Gene3D" id="3.40.50.2000">
    <property type="entry name" value="Glycogen Phosphorylase B"/>
    <property type="match status" value="2"/>
</dbReference>
<dbReference type="InterPro" id="IPR001296">
    <property type="entry name" value="Glyco_trans_1"/>
</dbReference>
<keyword evidence="3" id="KW-0808">Transferase</keyword>
<dbReference type="InterPro" id="IPR050194">
    <property type="entry name" value="Glycosyltransferase_grp1"/>
</dbReference>
<evidence type="ECO:0000313" key="4">
    <source>
        <dbReference type="Proteomes" id="UP000619743"/>
    </source>
</evidence>
<dbReference type="InterPro" id="IPR028098">
    <property type="entry name" value="Glyco_trans_4-like_N"/>
</dbReference>
<dbReference type="AlphaFoldDB" id="A0A8J2U7P8"/>
<comment type="caution">
    <text evidence="3">The sequence shown here is derived from an EMBL/GenBank/DDBJ whole genome shotgun (WGS) entry which is preliminary data.</text>
</comment>
<reference evidence="4" key="1">
    <citation type="journal article" date="2019" name="Int. J. Syst. Evol. Microbiol.">
        <title>The Global Catalogue of Microorganisms (GCM) 10K type strain sequencing project: providing services to taxonomists for standard genome sequencing and annotation.</title>
        <authorList>
            <consortium name="The Broad Institute Genomics Platform"/>
            <consortium name="The Broad Institute Genome Sequencing Center for Infectious Disease"/>
            <person name="Wu L."/>
            <person name="Ma J."/>
        </authorList>
    </citation>
    <scope>NUCLEOTIDE SEQUENCE [LARGE SCALE GENOMIC DNA]</scope>
    <source>
        <strain evidence="4">CGMCC 1.10130</strain>
    </source>
</reference>
<dbReference type="Proteomes" id="UP000619743">
    <property type="component" value="Unassembled WGS sequence"/>
</dbReference>
<dbReference type="SUPFAM" id="SSF53756">
    <property type="entry name" value="UDP-Glycosyltransferase/glycogen phosphorylase"/>
    <property type="match status" value="1"/>
</dbReference>
<dbReference type="PANTHER" id="PTHR45947">
    <property type="entry name" value="SULFOQUINOVOSYL TRANSFERASE SQD2"/>
    <property type="match status" value="1"/>
</dbReference>
<dbReference type="CDD" id="cd03801">
    <property type="entry name" value="GT4_PimA-like"/>
    <property type="match status" value="1"/>
</dbReference>
<evidence type="ECO:0000259" key="2">
    <source>
        <dbReference type="Pfam" id="PF13579"/>
    </source>
</evidence>
<evidence type="ECO:0000259" key="1">
    <source>
        <dbReference type="Pfam" id="PF00534"/>
    </source>
</evidence>
<dbReference type="RefSeq" id="WP_229744758.1">
    <property type="nucleotide sequence ID" value="NZ_BMDX01000016.1"/>
</dbReference>
<proteinExistence type="predicted"/>
<organism evidence="3 4">
    <name type="scientific">Neiella marina</name>
    <dbReference type="NCBI Taxonomy" id="508461"/>
    <lineage>
        <taxon>Bacteria</taxon>
        <taxon>Pseudomonadati</taxon>
        <taxon>Pseudomonadota</taxon>
        <taxon>Gammaproteobacteria</taxon>
        <taxon>Alteromonadales</taxon>
        <taxon>Echinimonadaceae</taxon>
        <taxon>Neiella</taxon>
    </lineage>
</organism>
<protein>
    <submittedName>
        <fullName evidence="3">Glycosyl transferase family 1</fullName>
    </submittedName>
</protein>
<sequence>MKLLLVTSNYPRWAGDSTTPFVHSLAKDLVSKGHHVTVLAPHFEGAALKEDFDGVHVRRFRYFWPIKAQTVCYQGGALVNLRKKPIEKLKLPMLVLAECFAVFRLLLTQRYDVINAHWIIPQGFAALVSSWLFRVPVVTTVHGGDIFSLKGKLMLKFKRWVLGRSAAVSVNSSFTEAAVNELQVSSSGISVHRIPMGVTVSELPDPEEVSQLRLSLQDHPERKLLVFVGRVIEEKGVFEALEATRLLLAKGHQVKLVVIGEGQDKVELEQRIERANLEAAAQTLGWVEHSQVQHYMAAADAFLGPSKQSANGWVEAQGLTFLEAMAAGAVVVGSRSGGIVDSIEHGRSGYLCEPASATSLADTLEQALALDDDGRQRLVANARSRVEAMFSREISAARFEHLFRQVSGVTNDDQ</sequence>
<feature type="domain" description="Glycosyltransferase subfamily 4-like N-terminal" evidence="2">
    <location>
        <begin position="20"/>
        <end position="188"/>
    </location>
</feature>
<dbReference type="Pfam" id="PF13579">
    <property type="entry name" value="Glyco_trans_4_4"/>
    <property type="match status" value="1"/>
</dbReference>
<dbReference type="GO" id="GO:0016757">
    <property type="term" value="F:glycosyltransferase activity"/>
    <property type="evidence" value="ECO:0007669"/>
    <property type="project" value="InterPro"/>
</dbReference>
<dbReference type="PANTHER" id="PTHR45947:SF3">
    <property type="entry name" value="SULFOQUINOVOSYL TRANSFERASE SQD2"/>
    <property type="match status" value="1"/>
</dbReference>
<accession>A0A8J2U7P8</accession>
<keyword evidence="4" id="KW-1185">Reference proteome</keyword>